<dbReference type="InterPro" id="IPR009937">
    <property type="entry name" value="Phage_holin_3_6"/>
</dbReference>
<reference evidence="3" key="1">
    <citation type="journal article" date="2019" name="Int. J. Syst. Evol. Microbiol.">
        <title>The Global Catalogue of Microorganisms (GCM) 10K type strain sequencing project: providing services to taxonomists for standard genome sequencing and annotation.</title>
        <authorList>
            <consortium name="The Broad Institute Genomics Platform"/>
            <consortium name="The Broad Institute Genome Sequencing Center for Infectious Disease"/>
            <person name="Wu L."/>
            <person name="Ma J."/>
        </authorList>
    </citation>
    <scope>NUCLEOTIDE SEQUENCE [LARGE SCALE GENOMIC DNA]</scope>
    <source>
        <strain evidence="3">CGMCC 1.7656</strain>
    </source>
</reference>
<name>A0ABQ2NJU4_9FLAO</name>
<dbReference type="Pfam" id="PF07332">
    <property type="entry name" value="Phage_holin_3_6"/>
    <property type="match status" value="1"/>
</dbReference>
<gene>
    <name evidence="2" type="ORF">GCM10010992_20340</name>
</gene>
<evidence type="ECO:0000256" key="1">
    <source>
        <dbReference type="SAM" id="Phobius"/>
    </source>
</evidence>
<feature type="transmembrane region" description="Helical" evidence="1">
    <location>
        <begin position="32"/>
        <end position="57"/>
    </location>
</feature>
<evidence type="ECO:0000313" key="2">
    <source>
        <dbReference type="EMBL" id="GGP05178.1"/>
    </source>
</evidence>
<keyword evidence="1" id="KW-0472">Membrane</keyword>
<keyword evidence="3" id="KW-1185">Reference proteome</keyword>
<dbReference type="EMBL" id="BMLV01000004">
    <property type="protein sequence ID" value="GGP05178.1"/>
    <property type="molecule type" value="Genomic_DNA"/>
</dbReference>
<evidence type="ECO:0008006" key="4">
    <source>
        <dbReference type="Google" id="ProtNLM"/>
    </source>
</evidence>
<evidence type="ECO:0000313" key="3">
    <source>
        <dbReference type="Proteomes" id="UP000620064"/>
    </source>
</evidence>
<comment type="caution">
    <text evidence="2">The sequence shown here is derived from an EMBL/GenBank/DDBJ whole genome shotgun (WGS) entry which is preliminary data.</text>
</comment>
<organism evidence="2 3">
    <name type="scientific">Cloacibacterium rupense</name>
    <dbReference type="NCBI Taxonomy" id="517423"/>
    <lineage>
        <taxon>Bacteria</taxon>
        <taxon>Pseudomonadati</taxon>
        <taxon>Bacteroidota</taxon>
        <taxon>Flavobacteriia</taxon>
        <taxon>Flavobacteriales</taxon>
        <taxon>Weeksellaceae</taxon>
    </lineage>
</organism>
<dbReference type="RefSeq" id="WP_188618007.1">
    <property type="nucleotide sequence ID" value="NZ_BMLV01000004.1"/>
</dbReference>
<keyword evidence="1" id="KW-1133">Transmembrane helix</keyword>
<keyword evidence="1" id="KW-0812">Transmembrane</keyword>
<protein>
    <recommendedName>
        <fullName evidence="4">Holin-X, holin superfamily III</fullName>
    </recommendedName>
</protein>
<sequence length="103" mass="11762">MVKIVKDYIENHVELLKLDATEKTLKIIGISVPLFFISIMGSFFIILLNIGLALLLGKWTGNYALGFFILSGFYLLMIILAFVFRNHIKNFITNKAIEAFFND</sequence>
<dbReference type="Proteomes" id="UP000620064">
    <property type="component" value="Unassembled WGS sequence"/>
</dbReference>
<proteinExistence type="predicted"/>
<accession>A0ABQ2NJU4</accession>
<feature type="transmembrane region" description="Helical" evidence="1">
    <location>
        <begin position="63"/>
        <end position="84"/>
    </location>
</feature>